<dbReference type="InterPro" id="IPR015943">
    <property type="entry name" value="WD40/YVTN_repeat-like_dom_sf"/>
</dbReference>
<comment type="caution">
    <text evidence="10">The sequence shown here is derived from an EMBL/GenBank/DDBJ whole genome shotgun (WGS) entry which is preliminary data.</text>
</comment>
<dbReference type="GO" id="GO:0070545">
    <property type="term" value="C:PeBoW complex"/>
    <property type="evidence" value="ECO:0007669"/>
    <property type="project" value="TreeGrafter"/>
</dbReference>
<keyword evidence="4" id="KW-0677">Repeat</keyword>
<dbReference type="InterPro" id="IPR012953">
    <property type="entry name" value="BOP1_N_dom"/>
</dbReference>
<dbReference type="GO" id="GO:0000466">
    <property type="term" value="P:maturation of 5.8S rRNA from tricistronic rRNA transcript (SSU-rRNA, 5.8S rRNA, LSU-rRNA)"/>
    <property type="evidence" value="ECO:0007669"/>
    <property type="project" value="UniProtKB-UniRule"/>
</dbReference>
<reference evidence="10" key="1">
    <citation type="submission" date="2024-03" db="EMBL/GenBank/DDBJ databases">
        <title>WGS assembly of Saponaria officinalis var. Norfolk2.</title>
        <authorList>
            <person name="Jenkins J."/>
            <person name="Shu S."/>
            <person name="Grimwood J."/>
            <person name="Barry K."/>
            <person name="Goodstein D."/>
            <person name="Schmutz J."/>
            <person name="Leebens-Mack J."/>
            <person name="Osbourn A."/>
        </authorList>
    </citation>
    <scope>NUCLEOTIDE SEQUENCE [LARGE SCALE GENOMIC DNA]</scope>
    <source>
        <strain evidence="10">JIC</strain>
    </source>
</reference>
<evidence type="ECO:0000313" key="11">
    <source>
        <dbReference type="Proteomes" id="UP001443914"/>
    </source>
</evidence>
<dbReference type="GO" id="GO:0043021">
    <property type="term" value="F:ribonucleoprotein complex binding"/>
    <property type="evidence" value="ECO:0007669"/>
    <property type="project" value="UniProtKB-UniRule"/>
</dbReference>
<evidence type="ECO:0000256" key="4">
    <source>
        <dbReference type="ARBA" id="ARBA00022737"/>
    </source>
</evidence>
<dbReference type="AlphaFoldDB" id="A0AAW1HR44"/>
<name>A0AAW1HR44_SAPOF</name>
<evidence type="ECO:0000256" key="2">
    <source>
        <dbReference type="ARBA" id="ARBA00022552"/>
    </source>
</evidence>
<evidence type="ECO:0000256" key="1">
    <source>
        <dbReference type="ARBA" id="ARBA00022517"/>
    </source>
</evidence>
<dbReference type="Gene3D" id="2.130.10.10">
    <property type="entry name" value="YVTN repeat-like/Quinoprotein amine dehydrogenase"/>
    <property type="match status" value="1"/>
</dbReference>
<keyword evidence="1 6" id="KW-0690">Ribosome biogenesis</keyword>
<dbReference type="HAMAP" id="MF_03027">
    <property type="entry name" value="BOP1"/>
    <property type="match status" value="1"/>
</dbReference>
<dbReference type="SMART" id="SM01035">
    <property type="entry name" value="BOP1NT"/>
    <property type="match status" value="1"/>
</dbReference>
<accession>A0AAW1HR44</accession>
<dbReference type="FunFam" id="2.130.10.10:FF:000061">
    <property type="entry name" value="Ribosome biogenesis protein BOP1 homolog"/>
    <property type="match status" value="1"/>
</dbReference>
<feature type="repeat" description="WD" evidence="7">
    <location>
        <begin position="362"/>
        <end position="403"/>
    </location>
</feature>
<keyword evidence="2 6" id="KW-0698">rRNA processing</keyword>
<comment type="function">
    <text evidence="6">Required for maturation of ribosomal RNAs and formation of the large ribosomal subunit.</text>
</comment>
<dbReference type="PROSITE" id="PS50082">
    <property type="entry name" value="WD_REPEATS_2"/>
    <property type="match status" value="1"/>
</dbReference>
<sequence length="698" mass="79851">MKIPKKATLATTKSKEKKANKAKLATKMNNKDDELSRYSDSEHSNRSAEPVVHDDNITEAVNTGGEDDNDSHHSVEESDSSEDEVGPRNTIGAVPLEFYKDEEHIGYNLSGKKLKKKERKDKLDKFLDTADDKKAWRKIMDDYNDELVDISKDEIQLLNRILQGKTPHADMDPYPTYVDWFTWNDSGHPLSNAPDPKRRFIPSKWESKKINKLVRAIRDGRIKFDAPKEEQQLYDLWDDNSASFEKTRGLSFIPPPKQKLPGHEESYNPSLEYIPTQEEIDSYELMYEEDRPKLIPRRYDSLRSIPAYDKALMERMERCLDLYMCPRVRKKRLNIDPESLKKKDLPKAKDLKPYPSVCYIEYKGHSGAVVSISPEISGQWIASGSSDGTVRIWEVATGRCIRTWEFGHAIQHVAWNPSPQLSILAVSVGPDVFIFDTKLGTDEEQKNIKDLFHFGKVNVEDESGNTAIVSWLPDDIHGGVRVKHFKTVSSLEWHRKGDYFSTVMPAGESRGVMLHQLSKKVSKKAEFKLHGLPVATAFHPNRSIFFIATKKNVRVYDLVKEKFIKNLDSKLREISCLAIHPGGDNVLVGSREGKWCWFDMDLSSEPYKKYKSHSKDITSVGFHRSYPLFASCSEDGQAYVYHGMVYSDLNQDPLLVPLMKFLGHSSSKERGVLDCKFHPRQPWLFTAGADSVIKLYCH</sequence>
<keyword evidence="3 7" id="KW-0853">WD repeat</keyword>
<evidence type="ECO:0000256" key="8">
    <source>
        <dbReference type="SAM" id="MobiDB-lite"/>
    </source>
</evidence>
<protein>
    <recommendedName>
        <fullName evidence="6">Ribosome biogenesis protein BOP1 homolog</fullName>
    </recommendedName>
</protein>
<keyword evidence="11" id="KW-1185">Reference proteome</keyword>
<dbReference type="PANTHER" id="PTHR17605">
    <property type="entry name" value="RIBOSOME BIOGENESIS PROTEIN BOP1 BLOCK OF PROLIFERATION 1 PROTEIN"/>
    <property type="match status" value="1"/>
</dbReference>
<evidence type="ECO:0000256" key="7">
    <source>
        <dbReference type="PROSITE-ProRule" id="PRU00221"/>
    </source>
</evidence>
<dbReference type="Proteomes" id="UP001443914">
    <property type="component" value="Unassembled WGS sequence"/>
</dbReference>
<evidence type="ECO:0000256" key="6">
    <source>
        <dbReference type="HAMAP-Rule" id="MF_03027"/>
    </source>
</evidence>
<dbReference type="PROSITE" id="PS00678">
    <property type="entry name" value="WD_REPEATS_1"/>
    <property type="match status" value="1"/>
</dbReference>
<dbReference type="SMART" id="SM00320">
    <property type="entry name" value="WD40"/>
    <property type="match status" value="6"/>
</dbReference>
<comment type="subcellular location">
    <subcellularLocation>
        <location evidence="6">Nucleus</location>
        <location evidence="6">Nucleolus</location>
    </subcellularLocation>
    <subcellularLocation>
        <location evidence="6">Nucleus</location>
        <location evidence="6">Nucleoplasm</location>
    </subcellularLocation>
</comment>
<feature type="compositionally biased region" description="Basic and acidic residues" evidence="8">
    <location>
        <begin position="29"/>
        <end position="56"/>
    </location>
</feature>
<dbReference type="InterPro" id="IPR028598">
    <property type="entry name" value="BOP1/Erb1"/>
</dbReference>
<dbReference type="SUPFAM" id="SSF50978">
    <property type="entry name" value="WD40 repeat-like"/>
    <property type="match status" value="1"/>
</dbReference>
<dbReference type="InterPro" id="IPR019775">
    <property type="entry name" value="WD40_repeat_CS"/>
</dbReference>
<gene>
    <name evidence="10" type="ORF">RND81_11G237700</name>
</gene>
<dbReference type="PROSITE" id="PS50294">
    <property type="entry name" value="WD_REPEATS_REGION"/>
    <property type="match status" value="1"/>
</dbReference>
<evidence type="ECO:0000256" key="3">
    <source>
        <dbReference type="ARBA" id="ARBA00022574"/>
    </source>
</evidence>
<organism evidence="10 11">
    <name type="scientific">Saponaria officinalis</name>
    <name type="common">Common soapwort</name>
    <name type="synonym">Lychnis saponaria</name>
    <dbReference type="NCBI Taxonomy" id="3572"/>
    <lineage>
        <taxon>Eukaryota</taxon>
        <taxon>Viridiplantae</taxon>
        <taxon>Streptophyta</taxon>
        <taxon>Embryophyta</taxon>
        <taxon>Tracheophyta</taxon>
        <taxon>Spermatophyta</taxon>
        <taxon>Magnoliopsida</taxon>
        <taxon>eudicotyledons</taxon>
        <taxon>Gunneridae</taxon>
        <taxon>Pentapetalae</taxon>
        <taxon>Caryophyllales</taxon>
        <taxon>Caryophyllaceae</taxon>
        <taxon>Caryophylleae</taxon>
        <taxon>Saponaria</taxon>
    </lineage>
</organism>
<feature type="region of interest" description="Disordered" evidence="8">
    <location>
        <begin position="1"/>
        <end position="94"/>
    </location>
</feature>
<evidence type="ECO:0000259" key="9">
    <source>
        <dbReference type="SMART" id="SM01035"/>
    </source>
</evidence>
<evidence type="ECO:0000313" key="10">
    <source>
        <dbReference type="EMBL" id="KAK9678863.1"/>
    </source>
</evidence>
<dbReference type="InterPro" id="IPR036322">
    <property type="entry name" value="WD40_repeat_dom_sf"/>
</dbReference>
<dbReference type="Pfam" id="PF00400">
    <property type="entry name" value="WD40"/>
    <property type="match status" value="3"/>
</dbReference>
<dbReference type="GO" id="GO:0030687">
    <property type="term" value="C:preribosome, large subunit precursor"/>
    <property type="evidence" value="ECO:0007669"/>
    <property type="project" value="UniProtKB-UniRule"/>
</dbReference>
<dbReference type="EMBL" id="JBDFQZ010000011">
    <property type="protein sequence ID" value="KAK9678863.1"/>
    <property type="molecule type" value="Genomic_DNA"/>
</dbReference>
<dbReference type="GO" id="GO:0000463">
    <property type="term" value="P:maturation of LSU-rRNA from tricistronic rRNA transcript (SSU-rRNA, 5.8S rRNA, LSU-rRNA)"/>
    <property type="evidence" value="ECO:0007669"/>
    <property type="project" value="UniProtKB-UniRule"/>
</dbReference>
<dbReference type="InterPro" id="IPR001680">
    <property type="entry name" value="WD40_rpt"/>
</dbReference>
<feature type="domain" description="BOP1 N-terminal" evidence="9">
    <location>
        <begin position="99"/>
        <end position="355"/>
    </location>
</feature>
<dbReference type="GO" id="GO:0005654">
    <property type="term" value="C:nucleoplasm"/>
    <property type="evidence" value="ECO:0007669"/>
    <property type="project" value="UniProtKB-SubCell"/>
</dbReference>
<keyword evidence="5 6" id="KW-0539">Nucleus</keyword>
<proteinExistence type="inferred from homology"/>
<comment type="similarity">
    <text evidence="6">Belongs to the WD repeat BOP1/ERB1 family.</text>
</comment>
<dbReference type="Pfam" id="PF08145">
    <property type="entry name" value="BOP1NT"/>
    <property type="match status" value="1"/>
</dbReference>
<evidence type="ECO:0000256" key="5">
    <source>
        <dbReference type="ARBA" id="ARBA00023242"/>
    </source>
</evidence>
<dbReference type="PANTHER" id="PTHR17605:SF0">
    <property type="entry name" value="RIBOSOME BIOGENESIS PROTEIN BOP1"/>
    <property type="match status" value="1"/>
</dbReference>